<evidence type="ECO:0000256" key="1">
    <source>
        <dbReference type="SAM" id="SignalP"/>
    </source>
</evidence>
<organism evidence="2 3">
    <name type="scientific">Acinetobacter johnsonii</name>
    <dbReference type="NCBI Taxonomy" id="40214"/>
    <lineage>
        <taxon>Bacteria</taxon>
        <taxon>Pseudomonadati</taxon>
        <taxon>Pseudomonadota</taxon>
        <taxon>Gammaproteobacteria</taxon>
        <taxon>Moraxellales</taxon>
        <taxon>Moraxellaceae</taxon>
        <taxon>Acinetobacter</taxon>
    </lineage>
</organism>
<reference evidence="2 3" key="1">
    <citation type="submission" date="2017-02" db="EMBL/GenBank/DDBJ databases">
        <authorList>
            <person name="Peterson S.W."/>
        </authorList>
    </citation>
    <scope>NUCLEOTIDE SEQUENCE [LARGE SCALE GENOMIC DNA]</scope>
    <source>
        <strain evidence="2">C6</strain>
    </source>
</reference>
<feature type="signal peptide" evidence="1">
    <location>
        <begin position="1"/>
        <end position="21"/>
    </location>
</feature>
<evidence type="ECO:0000313" key="3">
    <source>
        <dbReference type="Proteomes" id="UP000196240"/>
    </source>
</evidence>
<sequence length="256" mass="27433" precursor="true">MMQLKHLGLCVAAGFSMNAMAADFSFDRPGSGIGTGITPVGQLAWEQGLANAHYAESTMTDGEKVKTTSLNADMLLRTGLAENIELQLGWAGPSWQQVKVAGHKSETDGLGDVSVGVKAAIPLDDERLSMAVLAEAIIATGNDGFTNEDDIYSLSSVVAYDYSDLVSTSITMRYEVQNSDWAISAIPALEYQFTDKLSGFSELVYRKAESQDNEYALGTGVMYAVNNRIQLDASVGVDLNGADKSYYSGLGVSYLF</sequence>
<name>A0A1R7QBM6_ACIJO</name>
<gene>
    <name evidence="2" type="ORF">ACNJC6_01261</name>
</gene>
<dbReference type="RefSeq" id="WP_087011914.1">
    <property type="nucleotide sequence ID" value="NZ_FUUY01000003.1"/>
</dbReference>
<dbReference type="Proteomes" id="UP000196240">
    <property type="component" value="Unassembled WGS sequence"/>
</dbReference>
<dbReference type="EMBL" id="FUUY01000003">
    <property type="protein sequence ID" value="SJX21641.1"/>
    <property type="molecule type" value="Genomic_DNA"/>
</dbReference>
<protein>
    <submittedName>
        <fullName evidence="2">Putative phenol degradation protein (MetA-pathway)</fullName>
    </submittedName>
</protein>
<accession>A0A1R7QBM6</accession>
<dbReference type="Pfam" id="PF13557">
    <property type="entry name" value="Phenol_MetA_deg"/>
    <property type="match status" value="1"/>
</dbReference>
<keyword evidence="1" id="KW-0732">Signal</keyword>
<feature type="chain" id="PRO_5012842605" evidence="1">
    <location>
        <begin position="22"/>
        <end position="256"/>
    </location>
</feature>
<proteinExistence type="predicted"/>
<evidence type="ECO:0000313" key="2">
    <source>
        <dbReference type="EMBL" id="SJX21641.1"/>
    </source>
</evidence>
<dbReference type="InterPro" id="IPR025737">
    <property type="entry name" value="FApF"/>
</dbReference>
<dbReference type="AlphaFoldDB" id="A0A1R7QBM6"/>